<keyword evidence="2" id="KW-1185">Reference proteome</keyword>
<reference evidence="1" key="1">
    <citation type="submission" date="2023-01" db="EMBL/GenBank/DDBJ databases">
        <title>The growth and conidiation of Purpureocillium lavendulum are regulated by nitrogen source and histone H3K14 acetylation.</title>
        <authorList>
            <person name="Tang P."/>
            <person name="Han J."/>
            <person name="Zhang C."/>
            <person name="Tang P."/>
            <person name="Qi F."/>
            <person name="Zhang K."/>
            <person name="Liang L."/>
        </authorList>
    </citation>
    <scope>NUCLEOTIDE SEQUENCE</scope>
    <source>
        <strain evidence="1">YMF1.00683</strain>
    </source>
</reference>
<accession>A0AB34FLU2</accession>
<proteinExistence type="predicted"/>
<gene>
    <name evidence="1" type="ORF">O9K51_08642</name>
</gene>
<dbReference type="AlphaFoldDB" id="A0AB34FLU2"/>
<dbReference type="Proteomes" id="UP001163105">
    <property type="component" value="Unassembled WGS sequence"/>
</dbReference>
<comment type="caution">
    <text evidence="1">The sequence shown here is derived from an EMBL/GenBank/DDBJ whole genome shotgun (WGS) entry which is preliminary data.</text>
</comment>
<evidence type="ECO:0000313" key="2">
    <source>
        <dbReference type="Proteomes" id="UP001163105"/>
    </source>
</evidence>
<sequence>MLPNRHFSARWVSTERDEYETKPYFHHKLDHLLHIAGSKGYIGRGLLQIRGNVLRGREENKDVIDVWYLDPDFEIEGIVTNQTLHNFASPFRDTWGDKIWKGPLVITMREGNVPDPRHAKDRDTYGSMVDGIAKEVHLSKLVMSQRAGKTMGWRLNCAMDQTMRGEAAIVPVAVPRMHPLFTIESDDPLAVPEILGFEWVARAYPRSRKEAVEPVALGNKVAHLLLVRIGVQDGKWEGPRSHWADPAIGTILLEQRRRGEVNKEAVLGVCKLIEEVVLPFMTVERAQSLGAEEEVADVVRAEGRKRGLLQSQSQM</sequence>
<dbReference type="EMBL" id="JAQHRD010000007">
    <property type="protein sequence ID" value="KAJ6439230.1"/>
    <property type="molecule type" value="Genomic_DNA"/>
</dbReference>
<evidence type="ECO:0000313" key="1">
    <source>
        <dbReference type="EMBL" id="KAJ6439230.1"/>
    </source>
</evidence>
<protein>
    <submittedName>
        <fullName evidence="1">Chitinase 1</fullName>
    </submittedName>
</protein>
<name>A0AB34FLU2_9HYPO</name>
<organism evidence="1 2">
    <name type="scientific">Purpureocillium lavendulum</name>
    <dbReference type="NCBI Taxonomy" id="1247861"/>
    <lineage>
        <taxon>Eukaryota</taxon>
        <taxon>Fungi</taxon>
        <taxon>Dikarya</taxon>
        <taxon>Ascomycota</taxon>
        <taxon>Pezizomycotina</taxon>
        <taxon>Sordariomycetes</taxon>
        <taxon>Hypocreomycetidae</taxon>
        <taxon>Hypocreales</taxon>
        <taxon>Ophiocordycipitaceae</taxon>
        <taxon>Purpureocillium</taxon>
    </lineage>
</organism>